<dbReference type="AlphaFoldDB" id="A0AAJ6P812"/>
<keyword evidence="3" id="KW-1185">Reference proteome</keyword>
<sequence>MLFTPASETTASFPQLPPPPHPACTQPPLTSQLQSSAASPNQTNPSQQIEPARTPASVPPCKQPQTQPPAT</sequence>
<dbReference type="Proteomes" id="UP001223520">
    <property type="component" value="Chromosome"/>
</dbReference>
<evidence type="ECO:0000313" key="3">
    <source>
        <dbReference type="Proteomes" id="UP001223520"/>
    </source>
</evidence>
<accession>A0AAJ6P812</accession>
<reference evidence="2 3" key="1">
    <citation type="journal article" date="2023" name="Limnol Oceanogr Lett">
        <title>Environmental adaptations by the intertidal Antarctic cyanobacterium Halotia branconii CENA392 as revealed using long-read genome sequencing.</title>
        <authorList>
            <person name="Dextro R.B."/>
            <person name="Delbaje E."/>
            <person name="Freitas P.N.N."/>
            <person name="Geraldes V."/>
            <person name="Pinto E."/>
            <person name="Long P.F."/>
            <person name="Fiore M.F."/>
        </authorList>
    </citation>
    <scope>NUCLEOTIDE SEQUENCE [LARGE SCALE GENOMIC DNA]</scope>
    <source>
        <strain evidence="2 3">CENA392</strain>
    </source>
</reference>
<dbReference type="RefSeq" id="WP_281481538.1">
    <property type="nucleotide sequence ID" value="NZ_CP124543.1"/>
</dbReference>
<feature type="compositionally biased region" description="Polar residues" evidence="1">
    <location>
        <begin position="31"/>
        <end position="49"/>
    </location>
</feature>
<proteinExistence type="predicted"/>
<dbReference type="KEGG" id="hbq:QI031_20755"/>
<protein>
    <submittedName>
        <fullName evidence="2">Uncharacterized protein</fullName>
    </submittedName>
</protein>
<evidence type="ECO:0000313" key="2">
    <source>
        <dbReference type="EMBL" id="WGV24210.1"/>
    </source>
</evidence>
<feature type="region of interest" description="Disordered" evidence="1">
    <location>
        <begin position="1"/>
        <end position="71"/>
    </location>
</feature>
<feature type="compositionally biased region" description="Polar residues" evidence="1">
    <location>
        <begin position="1"/>
        <end position="13"/>
    </location>
</feature>
<name>A0AAJ6P812_9CYAN</name>
<dbReference type="EMBL" id="CP124543">
    <property type="protein sequence ID" value="WGV24210.1"/>
    <property type="molecule type" value="Genomic_DNA"/>
</dbReference>
<gene>
    <name evidence="2" type="ORF">QI031_20755</name>
</gene>
<organism evidence="2 3">
    <name type="scientific">Halotia branconii CENA392</name>
    <dbReference type="NCBI Taxonomy" id="1539056"/>
    <lineage>
        <taxon>Bacteria</taxon>
        <taxon>Bacillati</taxon>
        <taxon>Cyanobacteriota</taxon>
        <taxon>Cyanophyceae</taxon>
        <taxon>Nostocales</taxon>
        <taxon>Nodulariaceae</taxon>
        <taxon>Halotia</taxon>
    </lineage>
</organism>
<feature type="compositionally biased region" description="Pro residues" evidence="1">
    <location>
        <begin position="57"/>
        <end position="71"/>
    </location>
</feature>
<evidence type="ECO:0000256" key="1">
    <source>
        <dbReference type="SAM" id="MobiDB-lite"/>
    </source>
</evidence>